<comment type="caution">
    <text evidence="2">The sequence shown here is derived from an EMBL/GenBank/DDBJ whole genome shotgun (WGS) entry which is preliminary data.</text>
</comment>
<evidence type="ECO:0000313" key="3">
    <source>
        <dbReference type="Proteomes" id="UP000663873"/>
    </source>
</evidence>
<protein>
    <submittedName>
        <fullName evidence="2">Uncharacterized protein</fullName>
    </submittedName>
</protein>
<feature type="region of interest" description="Disordered" evidence="1">
    <location>
        <begin position="1"/>
        <end position="30"/>
    </location>
</feature>
<evidence type="ECO:0000256" key="1">
    <source>
        <dbReference type="SAM" id="MobiDB-lite"/>
    </source>
</evidence>
<feature type="compositionally biased region" description="Polar residues" evidence="1">
    <location>
        <begin position="15"/>
        <end position="30"/>
    </location>
</feature>
<evidence type="ECO:0000313" key="2">
    <source>
        <dbReference type="EMBL" id="CAF4758730.1"/>
    </source>
</evidence>
<dbReference type="Proteomes" id="UP000663873">
    <property type="component" value="Unassembled WGS sequence"/>
</dbReference>
<gene>
    <name evidence="2" type="ORF">UJA718_LOCUS39328</name>
</gene>
<dbReference type="AlphaFoldDB" id="A0A821LYF5"/>
<feature type="non-terminal residue" evidence="2">
    <location>
        <position position="1"/>
    </location>
</feature>
<dbReference type="EMBL" id="CAJOBP010041520">
    <property type="protein sequence ID" value="CAF4758730.1"/>
    <property type="molecule type" value="Genomic_DNA"/>
</dbReference>
<accession>A0A821LYF5</accession>
<feature type="compositionally biased region" description="Low complexity" evidence="1">
    <location>
        <begin position="1"/>
        <end position="14"/>
    </location>
</feature>
<name>A0A821LYF5_9BILA</name>
<organism evidence="2 3">
    <name type="scientific">Rotaria socialis</name>
    <dbReference type="NCBI Taxonomy" id="392032"/>
    <lineage>
        <taxon>Eukaryota</taxon>
        <taxon>Metazoa</taxon>
        <taxon>Spiralia</taxon>
        <taxon>Gnathifera</taxon>
        <taxon>Rotifera</taxon>
        <taxon>Eurotatoria</taxon>
        <taxon>Bdelloidea</taxon>
        <taxon>Philodinida</taxon>
        <taxon>Philodinidae</taxon>
        <taxon>Rotaria</taxon>
    </lineage>
</organism>
<sequence>LSVHHVSSAASISSRTTGSPRLSTHATGESDTVLIAKKMSSLSLTEREEKQHALDRLEMLKTRNVK</sequence>
<keyword evidence="3" id="KW-1185">Reference proteome</keyword>
<reference evidence="2" key="1">
    <citation type="submission" date="2021-02" db="EMBL/GenBank/DDBJ databases">
        <authorList>
            <person name="Nowell W R."/>
        </authorList>
    </citation>
    <scope>NUCLEOTIDE SEQUENCE</scope>
</reference>
<proteinExistence type="predicted"/>